<evidence type="ECO:0000259" key="11">
    <source>
        <dbReference type="PROSITE" id="PS50885"/>
    </source>
</evidence>
<protein>
    <recommendedName>
        <fullName evidence="3">histidine kinase</fullName>
        <ecNumber evidence="3">2.7.13.3</ecNumber>
    </recommendedName>
</protein>
<keyword evidence="8" id="KW-0175">Coiled coil</keyword>
<dbReference type="Gene3D" id="6.10.340.10">
    <property type="match status" value="1"/>
</dbReference>
<dbReference type="GO" id="GO:0004721">
    <property type="term" value="F:phosphoprotein phosphatase activity"/>
    <property type="evidence" value="ECO:0007669"/>
    <property type="project" value="TreeGrafter"/>
</dbReference>
<dbReference type="InterPro" id="IPR003661">
    <property type="entry name" value="HisK_dim/P_dom"/>
</dbReference>
<dbReference type="CDD" id="cd06225">
    <property type="entry name" value="HAMP"/>
    <property type="match status" value="1"/>
</dbReference>
<comment type="catalytic activity">
    <reaction evidence="1">
        <text>ATP + protein L-histidine = ADP + protein N-phospho-L-histidine.</text>
        <dbReference type="EC" id="2.7.13.3"/>
    </reaction>
</comment>
<dbReference type="PROSITE" id="PS50885">
    <property type="entry name" value="HAMP"/>
    <property type="match status" value="1"/>
</dbReference>
<organism evidence="12 13">
    <name type="scientific">Enterococcus alcedinis</name>
    <dbReference type="NCBI Taxonomy" id="1274384"/>
    <lineage>
        <taxon>Bacteria</taxon>
        <taxon>Bacillati</taxon>
        <taxon>Bacillota</taxon>
        <taxon>Bacilli</taxon>
        <taxon>Lactobacillales</taxon>
        <taxon>Enterococcaceae</taxon>
        <taxon>Enterococcus</taxon>
    </lineage>
</organism>
<evidence type="ECO:0000313" key="13">
    <source>
        <dbReference type="Proteomes" id="UP000622610"/>
    </source>
</evidence>
<dbReference type="AlphaFoldDB" id="A0A917JE97"/>
<feature type="coiled-coil region" evidence="8">
    <location>
        <begin position="177"/>
        <end position="222"/>
    </location>
</feature>
<dbReference type="InterPro" id="IPR005467">
    <property type="entry name" value="His_kinase_dom"/>
</dbReference>
<evidence type="ECO:0000256" key="2">
    <source>
        <dbReference type="ARBA" id="ARBA00004370"/>
    </source>
</evidence>
<dbReference type="FunFam" id="3.30.565.10:FF:000006">
    <property type="entry name" value="Sensor histidine kinase WalK"/>
    <property type="match status" value="1"/>
</dbReference>
<evidence type="ECO:0000256" key="5">
    <source>
        <dbReference type="ARBA" id="ARBA00022679"/>
    </source>
</evidence>
<keyword evidence="4" id="KW-0597">Phosphoprotein</keyword>
<gene>
    <name evidence="12" type="ORF">GCM10011482_09170</name>
</gene>
<dbReference type="InterPro" id="IPR036890">
    <property type="entry name" value="HATPase_C_sf"/>
</dbReference>
<keyword evidence="5" id="KW-0808">Transferase</keyword>
<dbReference type="Pfam" id="PF02518">
    <property type="entry name" value="HATPase_c"/>
    <property type="match status" value="1"/>
</dbReference>
<keyword evidence="9" id="KW-0472">Membrane</keyword>
<feature type="domain" description="Histidine kinase" evidence="10">
    <location>
        <begin position="168"/>
        <end position="380"/>
    </location>
</feature>
<keyword evidence="9" id="KW-1133">Transmembrane helix</keyword>
<evidence type="ECO:0000256" key="1">
    <source>
        <dbReference type="ARBA" id="ARBA00000085"/>
    </source>
</evidence>
<evidence type="ECO:0000256" key="7">
    <source>
        <dbReference type="ARBA" id="ARBA00023012"/>
    </source>
</evidence>
<dbReference type="PANTHER" id="PTHR45453">
    <property type="entry name" value="PHOSPHATE REGULON SENSOR PROTEIN PHOR"/>
    <property type="match status" value="1"/>
</dbReference>
<dbReference type="InterPro" id="IPR036097">
    <property type="entry name" value="HisK_dim/P_sf"/>
</dbReference>
<dbReference type="RefSeq" id="WP_188367106.1">
    <property type="nucleotide sequence ID" value="NZ_BMDT01000003.1"/>
</dbReference>
<feature type="domain" description="HAMP" evidence="11">
    <location>
        <begin position="113"/>
        <end position="160"/>
    </location>
</feature>
<sequence>MFKRLPLRIKITMVTTLLLVICSVGLTLIISYAGKQMSVQIAEVTTPAAIIDPAEQPQTTPETAEQARVSMTLIEQNQILKRYYWTSFGYMILIISIGGLAAYYFAGEALLSVSELNKKIQASSLDNLSEPLTIPESNDEVAQLTRSFNALKRQLDAAFTFQKTFSANVAHELRTPLTVLKTKLAVFQRKNQALNQETQLFVADLDKQVTRLIEMVEKLLELTNDDEMTEQSEVALSDLFESIQFDFTEKLNAKQMSLSFDVSDKSVIKGDLDLLYQAFYNLIDNAIKYSEAQATIRISAREDEQLLTIWVTDTGIGIPKEHHAAIFNPLYRVDESRNRQIGGSGLGLAIVKKIITKHEGTIEIVEHEGTGTQFCITLPK</sequence>
<dbReference type="SMART" id="SM00388">
    <property type="entry name" value="HisKA"/>
    <property type="match status" value="1"/>
</dbReference>
<keyword evidence="6" id="KW-0418">Kinase</keyword>
<accession>A0A917JE97</accession>
<dbReference type="PRINTS" id="PR00344">
    <property type="entry name" value="BCTRLSENSOR"/>
</dbReference>
<keyword evidence="13" id="KW-1185">Reference proteome</keyword>
<evidence type="ECO:0000256" key="3">
    <source>
        <dbReference type="ARBA" id="ARBA00012438"/>
    </source>
</evidence>
<name>A0A917JE97_9ENTE</name>
<dbReference type="Gene3D" id="1.10.287.130">
    <property type="match status" value="1"/>
</dbReference>
<evidence type="ECO:0000313" key="12">
    <source>
        <dbReference type="EMBL" id="GGI65263.1"/>
    </source>
</evidence>
<dbReference type="EMBL" id="BMDT01000003">
    <property type="protein sequence ID" value="GGI65263.1"/>
    <property type="molecule type" value="Genomic_DNA"/>
</dbReference>
<keyword evidence="9" id="KW-0812">Transmembrane</keyword>
<comment type="caution">
    <text evidence="12">The sequence shown here is derived from an EMBL/GenBank/DDBJ whole genome shotgun (WGS) entry which is preliminary data.</text>
</comment>
<dbReference type="CDD" id="cd00075">
    <property type="entry name" value="HATPase"/>
    <property type="match status" value="1"/>
</dbReference>
<dbReference type="PANTHER" id="PTHR45453:SF1">
    <property type="entry name" value="PHOSPHATE REGULON SENSOR PROTEIN PHOR"/>
    <property type="match status" value="1"/>
</dbReference>
<dbReference type="SUPFAM" id="SSF47384">
    <property type="entry name" value="Homodimeric domain of signal transducing histidine kinase"/>
    <property type="match status" value="1"/>
</dbReference>
<reference evidence="12" key="2">
    <citation type="submission" date="2020-09" db="EMBL/GenBank/DDBJ databases">
        <authorList>
            <person name="Sun Q."/>
            <person name="Sedlacek I."/>
        </authorList>
    </citation>
    <scope>NUCLEOTIDE SEQUENCE</scope>
    <source>
        <strain evidence="12">CCM 8433</strain>
    </source>
</reference>
<dbReference type="GO" id="GO:0000155">
    <property type="term" value="F:phosphorelay sensor kinase activity"/>
    <property type="evidence" value="ECO:0007669"/>
    <property type="project" value="InterPro"/>
</dbReference>
<evidence type="ECO:0000256" key="9">
    <source>
        <dbReference type="SAM" id="Phobius"/>
    </source>
</evidence>
<proteinExistence type="predicted"/>
<dbReference type="GO" id="GO:0016036">
    <property type="term" value="P:cellular response to phosphate starvation"/>
    <property type="evidence" value="ECO:0007669"/>
    <property type="project" value="TreeGrafter"/>
</dbReference>
<evidence type="ECO:0000259" key="10">
    <source>
        <dbReference type="PROSITE" id="PS50109"/>
    </source>
</evidence>
<dbReference type="InterPro" id="IPR004358">
    <property type="entry name" value="Sig_transdc_His_kin-like_C"/>
</dbReference>
<comment type="subcellular location">
    <subcellularLocation>
        <location evidence="2">Membrane</location>
    </subcellularLocation>
</comment>
<dbReference type="InterPro" id="IPR050351">
    <property type="entry name" value="BphY/WalK/GraS-like"/>
</dbReference>
<dbReference type="Gene3D" id="3.30.565.10">
    <property type="entry name" value="Histidine kinase-like ATPase, C-terminal domain"/>
    <property type="match status" value="1"/>
</dbReference>
<dbReference type="PROSITE" id="PS50109">
    <property type="entry name" value="HIS_KIN"/>
    <property type="match status" value="1"/>
</dbReference>
<evidence type="ECO:0000256" key="8">
    <source>
        <dbReference type="SAM" id="Coils"/>
    </source>
</evidence>
<dbReference type="EC" id="2.7.13.3" evidence="3"/>
<evidence type="ECO:0000256" key="6">
    <source>
        <dbReference type="ARBA" id="ARBA00022777"/>
    </source>
</evidence>
<dbReference type="GO" id="GO:0005886">
    <property type="term" value="C:plasma membrane"/>
    <property type="evidence" value="ECO:0007669"/>
    <property type="project" value="TreeGrafter"/>
</dbReference>
<dbReference type="InterPro" id="IPR003594">
    <property type="entry name" value="HATPase_dom"/>
</dbReference>
<keyword evidence="7" id="KW-0902">Two-component regulatory system</keyword>
<dbReference type="Pfam" id="PF00512">
    <property type="entry name" value="HisKA"/>
    <property type="match status" value="1"/>
</dbReference>
<dbReference type="Proteomes" id="UP000622610">
    <property type="component" value="Unassembled WGS sequence"/>
</dbReference>
<dbReference type="InterPro" id="IPR003660">
    <property type="entry name" value="HAMP_dom"/>
</dbReference>
<evidence type="ECO:0000256" key="4">
    <source>
        <dbReference type="ARBA" id="ARBA00022553"/>
    </source>
</evidence>
<feature type="transmembrane region" description="Helical" evidence="9">
    <location>
        <begin position="83"/>
        <end position="106"/>
    </location>
</feature>
<dbReference type="SMART" id="SM00387">
    <property type="entry name" value="HATPase_c"/>
    <property type="match status" value="1"/>
</dbReference>
<reference evidence="12" key="1">
    <citation type="journal article" date="2014" name="Int. J. Syst. Evol. Microbiol.">
        <title>Complete genome sequence of Corynebacterium casei LMG S-19264T (=DSM 44701T), isolated from a smear-ripened cheese.</title>
        <authorList>
            <consortium name="US DOE Joint Genome Institute (JGI-PGF)"/>
            <person name="Walter F."/>
            <person name="Albersmeier A."/>
            <person name="Kalinowski J."/>
            <person name="Ruckert C."/>
        </authorList>
    </citation>
    <scope>NUCLEOTIDE SEQUENCE</scope>
    <source>
        <strain evidence="12">CCM 8433</strain>
    </source>
</reference>
<dbReference type="SUPFAM" id="SSF55874">
    <property type="entry name" value="ATPase domain of HSP90 chaperone/DNA topoisomerase II/histidine kinase"/>
    <property type="match status" value="1"/>
</dbReference>
<feature type="transmembrane region" description="Helical" evidence="9">
    <location>
        <begin position="12"/>
        <end position="33"/>
    </location>
</feature>
<dbReference type="CDD" id="cd00082">
    <property type="entry name" value="HisKA"/>
    <property type="match status" value="1"/>
</dbReference>